<evidence type="ECO:0000313" key="1">
    <source>
        <dbReference type="EMBL" id="CZT14692.1"/>
    </source>
</evidence>
<dbReference type="RefSeq" id="XP_023621589.1">
    <property type="nucleotide sequence ID" value="XM_023765821.1"/>
</dbReference>
<name>A0A2D3ULE6_9PEZI</name>
<organism evidence="1 2">
    <name type="scientific">Ramularia collo-cygni</name>
    <dbReference type="NCBI Taxonomy" id="112498"/>
    <lineage>
        <taxon>Eukaryota</taxon>
        <taxon>Fungi</taxon>
        <taxon>Dikarya</taxon>
        <taxon>Ascomycota</taxon>
        <taxon>Pezizomycotina</taxon>
        <taxon>Dothideomycetes</taxon>
        <taxon>Dothideomycetidae</taxon>
        <taxon>Mycosphaerellales</taxon>
        <taxon>Mycosphaerellaceae</taxon>
        <taxon>Ramularia</taxon>
    </lineage>
</organism>
<protein>
    <submittedName>
        <fullName evidence="1">Uncharacterized protein</fullName>
    </submittedName>
</protein>
<dbReference type="OrthoDB" id="3634131at2759"/>
<proteinExistence type="predicted"/>
<dbReference type="AlphaFoldDB" id="A0A2D3ULE6"/>
<keyword evidence="2" id="KW-1185">Reference proteome</keyword>
<dbReference type="EMBL" id="FJUY01000001">
    <property type="protein sequence ID" value="CZT14692.1"/>
    <property type="molecule type" value="Genomic_DNA"/>
</dbReference>
<dbReference type="Proteomes" id="UP000225277">
    <property type="component" value="Unassembled WGS sequence"/>
</dbReference>
<sequence length="183" mass="20720">MTMKAKQTISLQEKLRARLRKEIPVSKERKVTWKLENLAAEAQALHIEGKDIRAHVETITSRVATTLPPSSPPPNREPLFRADGQTAPPSQYEAELKAYNNLLQDWQVHQKDIKNFGKRVDRFAIALKTLKKRYGSSGSGKAFCDTDHQLESSGNALHNLQEQRGDIETAVAKIRLPVEKTRR</sequence>
<reference evidence="1 2" key="1">
    <citation type="submission" date="2016-03" db="EMBL/GenBank/DDBJ databases">
        <authorList>
            <person name="Ploux O."/>
        </authorList>
    </citation>
    <scope>NUCLEOTIDE SEQUENCE [LARGE SCALE GENOMIC DNA]</scope>
    <source>
        <strain evidence="1 2">URUG2</strain>
    </source>
</reference>
<dbReference type="GeneID" id="35596028"/>
<gene>
    <name evidence="1" type="ORF">RCC_00664</name>
</gene>
<evidence type="ECO:0000313" key="2">
    <source>
        <dbReference type="Proteomes" id="UP000225277"/>
    </source>
</evidence>
<accession>A0A2D3ULE6</accession>